<comment type="caution">
    <text evidence="1">The sequence shown here is derived from an EMBL/GenBank/DDBJ whole genome shotgun (WGS) entry which is preliminary data.</text>
</comment>
<dbReference type="Proteomes" id="UP001215280">
    <property type="component" value="Unassembled WGS sequence"/>
</dbReference>
<dbReference type="AlphaFoldDB" id="A0AAD7NIL1"/>
<reference evidence="1" key="1">
    <citation type="submission" date="2023-03" db="EMBL/GenBank/DDBJ databases">
        <title>Massive genome expansion in bonnet fungi (Mycena s.s.) driven by repeated elements and novel gene families across ecological guilds.</title>
        <authorList>
            <consortium name="Lawrence Berkeley National Laboratory"/>
            <person name="Harder C.B."/>
            <person name="Miyauchi S."/>
            <person name="Viragh M."/>
            <person name="Kuo A."/>
            <person name="Thoen E."/>
            <person name="Andreopoulos B."/>
            <person name="Lu D."/>
            <person name="Skrede I."/>
            <person name="Drula E."/>
            <person name="Henrissat B."/>
            <person name="Morin E."/>
            <person name="Kohler A."/>
            <person name="Barry K."/>
            <person name="LaButti K."/>
            <person name="Morin E."/>
            <person name="Salamov A."/>
            <person name="Lipzen A."/>
            <person name="Mereny Z."/>
            <person name="Hegedus B."/>
            <person name="Baldrian P."/>
            <person name="Stursova M."/>
            <person name="Weitz H."/>
            <person name="Taylor A."/>
            <person name="Grigoriev I.V."/>
            <person name="Nagy L.G."/>
            <person name="Martin F."/>
            <person name="Kauserud H."/>
        </authorList>
    </citation>
    <scope>NUCLEOTIDE SEQUENCE</scope>
    <source>
        <strain evidence="1">CBHHK188m</strain>
    </source>
</reference>
<evidence type="ECO:0000313" key="1">
    <source>
        <dbReference type="EMBL" id="KAJ7762015.1"/>
    </source>
</evidence>
<gene>
    <name evidence="1" type="ORF">DFH07DRAFT_417115</name>
</gene>
<name>A0AAD7NIL1_9AGAR</name>
<dbReference type="EMBL" id="JARJLG010000044">
    <property type="protein sequence ID" value="KAJ7762015.1"/>
    <property type="molecule type" value="Genomic_DNA"/>
</dbReference>
<evidence type="ECO:0000313" key="2">
    <source>
        <dbReference type="Proteomes" id="UP001215280"/>
    </source>
</evidence>
<keyword evidence="2" id="KW-1185">Reference proteome</keyword>
<organism evidence="1 2">
    <name type="scientific">Mycena maculata</name>
    <dbReference type="NCBI Taxonomy" id="230809"/>
    <lineage>
        <taxon>Eukaryota</taxon>
        <taxon>Fungi</taxon>
        <taxon>Dikarya</taxon>
        <taxon>Basidiomycota</taxon>
        <taxon>Agaricomycotina</taxon>
        <taxon>Agaricomycetes</taxon>
        <taxon>Agaricomycetidae</taxon>
        <taxon>Agaricales</taxon>
        <taxon>Marasmiineae</taxon>
        <taxon>Mycenaceae</taxon>
        <taxon>Mycena</taxon>
    </lineage>
</organism>
<sequence length="225" mass="25266">MLSAEATFGLRTDTRMAGMPGLSRTLQHICVFLGNDLAWVNHDFLPILSPWRIPWKLDYAEVLCWEKSVHLHVRLGCRRFFWLSPEEKKNTSCPRCSQQHRIRHPKASGMEVVLLFQLRRIIFGQNREPTSGPVGPARTYNAVLSNEVGTGKPMSIYCRPHNVTVSNIGARKGMFSAILHNMREIFGSGVNLSAPGMRHRPPHAVSVLTFDETSVLFPAISSAYG</sequence>
<protein>
    <submittedName>
        <fullName evidence="1">Uncharacterized protein</fullName>
    </submittedName>
</protein>
<proteinExistence type="predicted"/>
<accession>A0AAD7NIL1</accession>